<accession>A0A9Q3HM32</accession>
<keyword evidence="2" id="KW-1185">Reference proteome</keyword>
<dbReference type="EMBL" id="AVOT02021552">
    <property type="protein sequence ID" value="MBW0510431.1"/>
    <property type="molecule type" value="Genomic_DNA"/>
</dbReference>
<sequence>MIRRFCEYGPGLKDSNGFTHCWCTLIPALELPYETSIHSLTLKTPEMLENGWNPRLPYDTLKKDLADINPTVTTFKMILEKARPHAIRCMQDSFKSAKERWDKIHEIPNLKV</sequence>
<evidence type="ECO:0000313" key="2">
    <source>
        <dbReference type="Proteomes" id="UP000765509"/>
    </source>
</evidence>
<proteinExistence type="predicted"/>
<reference evidence="1" key="1">
    <citation type="submission" date="2021-03" db="EMBL/GenBank/DDBJ databases">
        <title>Draft genome sequence of rust myrtle Austropuccinia psidii MF-1, a brazilian biotype.</title>
        <authorList>
            <person name="Quecine M.C."/>
            <person name="Pachon D.M.R."/>
            <person name="Bonatelli M.L."/>
            <person name="Correr F.H."/>
            <person name="Franceschini L.M."/>
            <person name="Leite T.F."/>
            <person name="Margarido G.R.A."/>
            <person name="Almeida C.A."/>
            <person name="Ferrarezi J.A."/>
            <person name="Labate C.A."/>
        </authorList>
    </citation>
    <scope>NUCLEOTIDE SEQUENCE</scope>
    <source>
        <strain evidence="1">MF-1</strain>
    </source>
</reference>
<evidence type="ECO:0000313" key="1">
    <source>
        <dbReference type="EMBL" id="MBW0510431.1"/>
    </source>
</evidence>
<dbReference type="Proteomes" id="UP000765509">
    <property type="component" value="Unassembled WGS sequence"/>
</dbReference>
<dbReference type="AlphaFoldDB" id="A0A9Q3HM32"/>
<protein>
    <submittedName>
        <fullName evidence="1">Uncharacterized protein</fullName>
    </submittedName>
</protein>
<gene>
    <name evidence="1" type="ORF">O181_050146</name>
</gene>
<name>A0A9Q3HM32_9BASI</name>
<organism evidence="1 2">
    <name type="scientific">Austropuccinia psidii MF-1</name>
    <dbReference type="NCBI Taxonomy" id="1389203"/>
    <lineage>
        <taxon>Eukaryota</taxon>
        <taxon>Fungi</taxon>
        <taxon>Dikarya</taxon>
        <taxon>Basidiomycota</taxon>
        <taxon>Pucciniomycotina</taxon>
        <taxon>Pucciniomycetes</taxon>
        <taxon>Pucciniales</taxon>
        <taxon>Sphaerophragmiaceae</taxon>
        <taxon>Austropuccinia</taxon>
    </lineage>
</organism>
<comment type="caution">
    <text evidence="1">The sequence shown here is derived from an EMBL/GenBank/DDBJ whole genome shotgun (WGS) entry which is preliminary data.</text>
</comment>